<sequence length="148" mass="16054">MGVTGSSESSLGQRQVHWLLSEPSRLEQAFGKLWQNCAPSGSLVEKQLVLEEIFKLVGSEVLTLDPEGKDPELKQTRAARQLKRAVDILPDPMTQKEALNLFRNILLTVQSAMMISNEHVAPVTLADSPHAASLPGSQGPEGDDVQAT</sequence>
<evidence type="ECO:0000313" key="2">
    <source>
        <dbReference type="EMBL" id="CAJ1399439.1"/>
    </source>
</evidence>
<protein>
    <submittedName>
        <fullName evidence="2">Uncharacterized protein</fullName>
    </submittedName>
</protein>
<comment type="caution">
    <text evidence="2">The sequence shown here is derived from an EMBL/GenBank/DDBJ whole genome shotgun (WGS) entry which is preliminary data.</text>
</comment>
<feature type="region of interest" description="Disordered" evidence="1">
    <location>
        <begin position="128"/>
        <end position="148"/>
    </location>
</feature>
<gene>
    <name evidence="2" type="ORF">EVOR1521_LOCUS22972</name>
</gene>
<keyword evidence="3" id="KW-1185">Reference proteome</keyword>
<dbReference type="Proteomes" id="UP001178507">
    <property type="component" value="Unassembled WGS sequence"/>
</dbReference>
<accession>A0AA36NB45</accession>
<organism evidence="2 3">
    <name type="scientific">Effrenium voratum</name>
    <dbReference type="NCBI Taxonomy" id="2562239"/>
    <lineage>
        <taxon>Eukaryota</taxon>
        <taxon>Sar</taxon>
        <taxon>Alveolata</taxon>
        <taxon>Dinophyceae</taxon>
        <taxon>Suessiales</taxon>
        <taxon>Symbiodiniaceae</taxon>
        <taxon>Effrenium</taxon>
    </lineage>
</organism>
<name>A0AA36NB45_9DINO</name>
<proteinExistence type="predicted"/>
<dbReference type="EMBL" id="CAUJNA010003336">
    <property type="protein sequence ID" value="CAJ1399439.1"/>
    <property type="molecule type" value="Genomic_DNA"/>
</dbReference>
<evidence type="ECO:0000256" key="1">
    <source>
        <dbReference type="SAM" id="MobiDB-lite"/>
    </source>
</evidence>
<reference evidence="2" key="1">
    <citation type="submission" date="2023-08" db="EMBL/GenBank/DDBJ databases">
        <authorList>
            <person name="Chen Y."/>
            <person name="Shah S."/>
            <person name="Dougan E. K."/>
            <person name="Thang M."/>
            <person name="Chan C."/>
        </authorList>
    </citation>
    <scope>NUCLEOTIDE SEQUENCE</scope>
</reference>
<evidence type="ECO:0000313" key="3">
    <source>
        <dbReference type="Proteomes" id="UP001178507"/>
    </source>
</evidence>
<dbReference type="AlphaFoldDB" id="A0AA36NB45"/>